<dbReference type="SUPFAM" id="SSF51445">
    <property type="entry name" value="(Trans)glycosidases"/>
    <property type="match status" value="1"/>
</dbReference>
<dbReference type="InterPro" id="IPR031330">
    <property type="entry name" value="Gly_Hdrlase_35_cat"/>
</dbReference>
<dbReference type="EC" id="3.2.1.23" evidence="5"/>
<dbReference type="InterPro" id="IPR001944">
    <property type="entry name" value="Glycoside_Hdrlase_35"/>
</dbReference>
<dbReference type="PRINTS" id="PR00742">
    <property type="entry name" value="GLHYDRLASE35"/>
</dbReference>
<dbReference type="GO" id="GO:0005975">
    <property type="term" value="P:carbohydrate metabolic process"/>
    <property type="evidence" value="ECO:0007669"/>
    <property type="project" value="InterPro"/>
</dbReference>
<keyword evidence="5" id="KW-0378">Hydrolase</keyword>
<comment type="similarity">
    <text evidence="1 2">Belongs to the glycosyl hydrolase 35 family.</text>
</comment>
<dbReference type="Pfam" id="PF01301">
    <property type="entry name" value="Glyco_hydro_35"/>
    <property type="match status" value="1"/>
</dbReference>
<feature type="region of interest" description="Disordered" evidence="3">
    <location>
        <begin position="642"/>
        <end position="663"/>
    </location>
</feature>
<dbReference type="EMBL" id="CACRYJ010000003">
    <property type="protein sequence ID" value="VZO34727.1"/>
    <property type="molecule type" value="Genomic_DNA"/>
</dbReference>
<gene>
    <name evidence="5" type="primary">bga_1</name>
    <name evidence="5" type="ORF">HALOF300_00005</name>
</gene>
<feature type="region of interest" description="Disordered" evidence="3">
    <location>
        <begin position="602"/>
        <end position="628"/>
    </location>
</feature>
<dbReference type="RefSeq" id="WP_156738616.1">
    <property type="nucleotide sequence ID" value="NZ_CACRYJ010000003.1"/>
</dbReference>
<dbReference type="GO" id="GO:0004565">
    <property type="term" value="F:beta-galactosidase activity"/>
    <property type="evidence" value="ECO:0007669"/>
    <property type="project" value="UniProtKB-EC"/>
</dbReference>
<dbReference type="InterPro" id="IPR017853">
    <property type="entry name" value="GH"/>
</dbReference>
<dbReference type="PANTHER" id="PTHR23421">
    <property type="entry name" value="BETA-GALACTOSIDASE RELATED"/>
    <property type="match status" value="1"/>
</dbReference>
<evidence type="ECO:0000256" key="3">
    <source>
        <dbReference type="SAM" id="MobiDB-lite"/>
    </source>
</evidence>
<proteinExistence type="inferred from homology"/>
<comment type="caution">
    <text evidence="5">The sequence shown here is derived from an EMBL/GenBank/DDBJ whole genome shotgun (WGS) entry which is preliminary data.</text>
</comment>
<name>A0A7M4DD19_9MICO</name>
<feature type="compositionally biased region" description="Gly residues" evidence="3">
    <location>
        <begin position="613"/>
        <end position="622"/>
    </location>
</feature>
<evidence type="ECO:0000313" key="5">
    <source>
        <dbReference type="EMBL" id="VZO34727.1"/>
    </source>
</evidence>
<reference evidence="5 6" key="1">
    <citation type="submission" date="2019-11" db="EMBL/GenBank/DDBJ databases">
        <authorList>
            <person name="Criscuolo A."/>
        </authorList>
    </citation>
    <scope>NUCLEOTIDE SEQUENCE [LARGE SCALE GENOMIC DNA]</scope>
    <source>
        <strain evidence="5">CIP111667</strain>
    </source>
</reference>
<evidence type="ECO:0000313" key="6">
    <source>
        <dbReference type="Proteomes" id="UP000419743"/>
    </source>
</evidence>
<dbReference type="Proteomes" id="UP000419743">
    <property type="component" value="Unassembled WGS sequence"/>
</dbReference>
<dbReference type="Gene3D" id="3.20.20.80">
    <property type="entry name" value="Glycosidases"/>
    <property type="match status" value="1"/>
</dbReference>
<keyword evidence="6" id="KW-1185">Reference proteome</keyword>
<evidence type="ECO:0000256" key="2">
    <source>
        <dbReference type="RuleBase" id="RU003679"/>
    </source>
</evidence>
<evidence type="ECO:0000259" key="4">
    <source>
        <dbReference type="Pfam" id="PF01301"/>
    </source>
</evidence>
<keyword evidence="5" id="KW-0326">Glycosidase</keyword>
<dbReference type="AlphaFoldDB" id="A0A7M4DD19"/>
<accession>A0A7M4DD19</accession>
<organism evidence="5 6">
    <name type="scientific">Occultella aeris</name>
    <dbReference type="NCBI Taxonomy" id="2761496"/>
    <lineage>
        <taxon>Bacteria</taxon>
        <taxon>Bacillati</taxon>
        <taxon>Actinomycetota</taxon>
        <taxon>Actinomycetes</taxon>
        <taxon>Micrococcales</taxon>
        <taxon>Ruaniaceae</taxon>
        <taxon>Occultella</taxon>
    </lineage>
</organism>
<evidence type="ECO:0000256" key="1">
    <source>
        <dbReference type="ARBA" id="ARBA00009809"/>
    </source>
</evidence>
<protein>
    <submittedName>
        <fullName evidence="5">Beta-galactosidase</fullName>
        <ecNumber evidence="5">3.2.1.23</ecNumber>
    </submittedName>
</protein>
<sequence length="784" mass="83634">MSRYRIDARPALRLERGAPVLPGGAGIEVYGSHLERDGVPWIGVSGEFHFTRSPRSTWAAELAKLRAAGLNTVATYLFWLHHEPEHGIPDFTGILDIRHFVTLAAEAGLDVLVRIGPWAHGEARNGGLPDWVQHGPWRIRTDDPGYLEQVRRWYTAIAGQLDGLDAASGGPIIGIQVENELADAPEHLVTLRGIAHEAGLRAPLWTMTAWNTAVLPSQGFLPLYGGYTESFWTDADEPWSAGCRSQFTYTHLFDDTSIGADVMPTARPEPTSSHRRFPTPDPYPVVTCELGAGMATAYHRRPLVDPDDVAALALTKLGSGSVWQGYYMFHGGLNPPTRGLQESHATGYPNDLPEFDYDFGAPIGAAGQVRPSLVLLRRQHRFLADFGARLAPMASVLPTPDGEGGSVPTLRWAVRTDGESGFVFVTNHRPHEPLPAHPKVTLSVETESGTVVWPTVDVGVGAYFAWPFNLDESGVRIGWATAQPIARIVGGVSAGAAGTVSLVFLRTPGIETQFALRLPAGAILTGAAAAVDGERDGGPAGDGDVVTAQRRDVVVTVGREPVVVSTGCATLELLVLDAGDLDTLLDAEDPLGRVTSPIWVGRETAAPERAGDDGSGTEGSGHGRTPTDGYVADLAAAGGTDLGVRELTPSGVPPASRSASNGRLSAPLDADFAGAARFEIDVPAQEGLLRVEWTGDVLRASVGDEGERRPLADQYFSGAAWEITGADLRERAGLPARAALSVALEILPFPQHAAIWLDPRARAALAAERFRARIRFAQWHPGPA</sequence>
<feature type="domain" description="Glycoside hydrolase 35 catalytic" evidence="4">
    <location>
        <begin position="36"/>
        <end position="381"/>
    </location>
</feature>